<gene>
    <name evidence="2" type="ORF">HMPREF9726_00490</name>
</gene>
<reference evidence="2" key="1">
    <citation type="submission" date="2012-01" db="EMBL/GenBank/DDBJ databases">
        <title>The Genome Sequence of Treponema denticola H-22.</title>
        <authorList>
            <consortium name="The Broad Institute Genome Sequencing Platform"/>
            <person name="Earl A."/>
            <person name="Ward D."/>
            <person name="Feldgarden M."/>
            <person name="Gevers D."/>
            <person name="Blanton J.M."/>
            <person name="Fenno C.J."/>
            <person name="Baranova O.V."/>
            <person name="Mathney J."/>
            <person name="Dewhirst F.E."/>
            <person name="Izard J."/>
            <person name="Young S.K."/>
            <person name="Zeng Q."/>
            <person name="Gargeya S."/>
            <person name="Fitzgerald M."/>
            <person name="Haas B."/>
            <person name="Abouelleil A."/>
            <person name="Alvarado L."/>
            <person name="Arachchi H.M."/>
            <person name="Berlin A."/>
            <person name="Chapman S.B."/>
            <person name="Gearin G."/>
            <person name="Goldberg J."/>
            <person name="Griggs A."/>
            <person name="Gujja S."/>
            <person name="Hansen M."/>
            <person name="Heiman D."/>
            <person name="Howarth C."/>
            <person name="Larimer J."/>
            <person name="Lui A."/>
            <person name="MacDonald P.J.P."/>
            <person name="McCowen C."/>
            <person name="Montmayeur A."/>
            <person name="Murphy C."/>
            <person name="Neiman D."/>
            <person name="Pearson M."/>
            <person name="Priest M."/>
            <person name="Roberts A."/>
            <person name="Saif S."/>
            <person name="Shea T."/>
            <person name="Sisk P."/>
            <person name="Stolte C."/>
            <person name="Sykes S."/>
            <person name="Wortman J."/>
            <person name="Nusbaum C."/>
            <person name="Birren B."/>
        </authorList>
    </citation>
    <scope>NUCLEOTIDE SEQUENCE [LARGE SCALE GENOMIC DNA]</scope>
    <source>
        <strain evidence="2">H-22</strain>
    </source>
</reference>
<dbReference type="AlphaFoldDB" id="A0A0E2E6V4"/>
<protein>
    <recommendedName>
        <fullName evidence="3">GerMN domain-containing protein</fullName>
    </recommendedName>
</protein>
<dbReference type="Proteomes" id="UP000011705">
    <property type="component" value="Chromosome"/>
</dbReference>
<dbReference type="EMBL" id="AGDV01000004">
    <property type="protein sequence ID" value="EMB35349.1"/>
    <property type="molecule type" value="Genomic_DNA"/>
</dbReference>
<dbReference type="PATRIC" id="fig|999432.5.peg.506"/>
<comment type="caution">
    <text evidence="2">The sequence shown here is derived from an EMBL/GenBank/DDBJ whole genome shotgun (WGS) entry which is preliminary data.</text>
</comment>
<evidence type="ECO:0008006" key="3">
    <source>
        <dbReference type="Google" id="ProtNLM"/>
    </source>
</evidence>
<keyword evidence="1" id="KW-1133">Transmembrane helix</keyword>
<keyword evidence="1" id="KW-0472">Membrane</keyword>
<dbReference type="RefSeq" id="WP_002670926.1">
    <property type="nucleotide sequence ID" value="NZ_CM001795.1"/>
</dbReference>
<feature type="transmembrane region" description="Helical" evidence="1">
    <location>
        <begin position="6"/>
        <end position="27"/>
    </location>
</feature>
<accession>A0A0E2E6V4</accession>
<proteinExistence type="predicted"/>
<name>A0A0E2E6V4_TREDN</name>
<evidence type="ECO:0000256" key="1">
    <source>
        <dbReference type="SAM" id="Phobius"/>
    </source>
</evidence>
<organism evidence="2">
    <name type="scientific">Treponema denticola H-22</name>
    <dbReference type="NCBI Taxonomy" id="999432"/>
    <lineage>
        <taxon>Bacteria</taxon>
        <taxon>Pseudomonadati</taxon>
        <taxon>Spirochaetota</taxon>
        <taxon>Spirochaetia</taxon>
        <taxon>Spirochaetales</taxon>
        <taxon>Treponemataceae</taxon>
        <taxon>Treponema</taxon>
    </lineage>
</organism>
<dbReference type="HOGENOM" id="CLU_133297_0_0_12"/>
<keyword evidence="1" id="KW-0812">Transmembrane</keyword>
<evidence type="ECO:0000313" key="2">
    <source>
        <dbReference type="EMBL" id="EMB35349.1"/>
    </source>
</evidence>
<dbReference type="GeneID" id="2740885"/>
<sequence>MNYIKTKIIAAFLLIVIIIVVLFTSVLNKKYDRYVMFFKNSITGKIDTEIRYVPIQNIMEPEAAFFEELMLGPVNHYCYSFIRAGSKLLSCFVKEGVLYADLPVVFIEDIKQELDSDEIRYLLQKNIFTNCKDLKAAHIFVEGIEIYELLKK</sequence>